<accession>E1B2P9</accession>
<reference evidence="22" key="1">
    <citation type="journal article" date="2012" name="Mar. Biotechnol.">
        <title>Genomic Resources for Sea Lice: Analysis of ESTs and Mitochondrial Genomes.</title>
        <authorList>
            <person name="Yasuike M."/>
            <person name="Leong J."/>
            <person name="Jantzen S.G."/>
            <person name="von Schalburg K.R."/>
            <person name="Nilsen F."/>
            <person name="Jones S.R."/>
            <person name="Koop B.F."/>
        </authorList>
    </citation>
    <scope>NUCLEOTIDE SEQUENCE</scope>
</reference>
<evidence type="ECO:0000256" key="6">
    <source>
        <dbReference type="ARBA" id="ARBA00022660"/>
    </source>
</evidence>
<dbReference type="Gene3D" id="1.10.287.90">
    <property type="match status" value="1"/>
</dbReference>
<keyword evidence="13 19" id="KW-1133">Transmembrane helix</keyword>
<dbReference type="InterPro" id="IPR002429">
    <property type="entry name" value="CcO_II-like_C"/>
</dbReference>
<name>E1B2P9_CALRO</name>
<evidence type="ECO:0000256" key="8">
    <source>
        <dbReference type="ARBA" id="ARBA00022723"/>
    </source>
</evidence>
<dbReference type="PROSITE" id="PS50999">
    <property type="entry name" value="COX2_TM"/>
    <property type="match status" value="1"/>
</dbReference>
<evidence type="ECO:0000256" key="10">
    <source>
        <dbReference type="ARBA" id="ARBA00022842"/>
    </source>
</evidence>
<sequence>MANWSQFSFQDASSPMMEEFILFHDLIMVCLGFILMSVGGLLLSVLLKGPYVNGLIDGQWLEWIWTALPGLVLFGVAMPSLSLLYMYDEMSNYDLGVKVNGYQWYWSYEMPSSEGLSFDCFMIPSNELLNGQTRLLDTDVTLTLPIKSMIQLMISSKDVLHAWTVPSLGVKMDAVPGRINTLCLYSFRPGVYFGQCSEICGAHHSFMPIMLEMVSPDSFAEWLKIISGE</sequence>
<evidence type="ECO:0000256" key="19">
    <source>
        <dbReference type="SAM" id="Phobius"/>
    </source>
</evidence>
<dbReference type="Gene3D" id="2.60.40.420">
    <property type="entry name" value="Cupredoxins - blue copper proteins"/>
    <property type="match status" value="1"/>
</dbReference>
<evidence type="ECO:0000256" key="2">
    <source>
        <dbReference type="ARBA" id="ARBA00007866"/>
    </source>
</evidence>
<protein>
    <recommendedName>
        <fullName evidence="4 18">Cytochrome c oxidase subunit 2</fullName>
    </recommendedName>
</protein>
<dbReference type="PANTHER" id="PTHR22888:SF9">
    <property type="entry name" value="CYTOCHROME C OXIDASE SUBUNIT 2"/>
    <property type="match status" value="1"/>
</dbReference>
<dbReference type="Pfam" id="PF02790">
    <property type="entry name" value="COX2_TM"/>
    <property type="match status" value="1"/>
</dbReference>
<keyword evidence="16 18" id="KW-0472">Membrane</keyword>
<comment type="cofactor">
    <cofactor evidence="18">
        <name>Cu cation</name>
        <dbReference type="ChEBI" id="CHEBI:23378"/>
    </cofactor>
    <text evidence="18">Binds a copper A center.</text>
</comment>
<feature type="domain" description="Cytochrome oxidase subunit II transmembrane region profile" evidence="21">
    <location>
        <begin position="1"/>
        <end position="91"/>
    </location>
</feature>
<proteinExistence type="inferred from homology"/>
<feature type="transmembrane region" description="Helical" evidence="19">
    <location>
        <begin position="63"/>
        <end position="85"/>
    </location>
</feature>
<dbReference type="InterPro" id="IPR008972">
    <property type="entry name" value="Cupredoxin"/>
</dbReference>
<comment type="catalytic activity">
    <reaction evidence="17">
        <text>4 Fe(II)-[cytochrome c] + O2 + 8 H(+)(in) = 4 Fe(III)-[cytochrome c] + 2 H2O + 4 H(+)(out)</text>
        <dbReference type="Rhea" id="RHEA:11436"/>
        <dbReference type="Rhea" id="RHEA-COMP:10350"/>
        <dbReference type="Rhea" id="RHEA-COMP:14399"/>
        <dbReference type="ChEBI" id="CHEBI:15377"/>
        <dbReference type="ChEBI" id="CHEBI:15378"/>
        <dbReference type="ChEBI" id="CHEBI:15379"/>
        <dbReference type="ChEBI" id="CHEBI:29033"/>
        <dbReference type="ChEBI" id="CHEBI:29034"/>
        <dbReference type="EC" id="7.1.1.9"/>
    </reaction>
    <physiologicalReaction direction="left-to-right" evidence="17">
        <dbReference type="Rhea" id="RHEA:11437"/>
    </physiologicalReaction>
</comment>
<keyword evidence="10" id="KW-0460">Magnesium</keyword>
<dbReference type="GO" id="GO:0005507">
    <property type="term" value="F:copper ion binding"/>
    <property type="evidence" value="ECO:0007669"/>
    <property type="project" value="InterPro"/>
</dbReference>
<evidence type="ECO:0000259" key="21">
    <source>
        <dbReference type="PROSITE" id="PS50999"/>
    </source>
</evidence>
<dbReference type="EMBL" id="HQ157565">
    <property type="protein sequence ID" value="ADM67896.1"/>
    <property type="molecule type" value="Genomic_DNA"/>
</dbReference>
<dbReference type="InterPro" id="IPR001505">
    <property type="entry name" value="Copper_CuA"/>
</dbReference>
<dbReference type="PROSITE" id="PS00078">
    <property type="entry name" value="COX2"/>
    <property type="match status" value="1"/>
</dbReference>
<evidence type="ECO:0000256" key="11">
    <source>
        <dbReference type="ARBA" id="ARBA00022967"/>
    </source>
</evidence>
<evidence type="ECO:0000256" key="4">
    <source>
        <dbReference type="ARBA" id="ARBA00015946"/>
    </source>
</evidence>
<gene>
    <name evidence="22" type="primary">cox2</name>
</gene>
<dbReference type="InterPro" id="IPR045187">
    <property type="entry name" value="CcO_II"/>
</dbReference>
<evidence type="ECO:0000256" key="15">
    <source>
        <dbReference type="ARBA" id="ARBA00023128"/>
    </source>
</evidence>
<comment type="subunit">
    <text evidence="3">Component of the cytochrome c oxidase (complex IV, CIV), a multisubunit enzyme composed of a catalytic core of 3 subunits and several supernumerary subunits. The complex exists as a monomer or a dimer and forms supercomplexes (SCs) in the inner mitochondrial membrane with ubiquinol-cytochrome c oxidoreductase (cytochrome b-c1 complex, complex III, CIII).</text>
</comment>
<keyword evidence="11" id="KW-1278">Translocase</keyword>
<keyword evidence="5 18" id="KW-0813">Transport</keyword>
<evidence type="ECO:0000256" key="16">
    <source>
        <dbReference type="ARBA" id="ARBA00023136"/>
    </source>
</evidence>
<evidence type="ECO:0000256" key="17">
    <source>
        <dbReference type="ARBA" id="ARBA00049512"/>
    </source>
</evidence>
<keyword evidence="14 18" id="KW-0186">Copper</keyword>
<keyword evidence="8 18" id="KW-0479">Metal-binding</keyword>
<comment type="subcellular location">
    <subcellularLocation>
        <location evidence="1 18">Mitochondrion inner membrane</location>
        <topology evidence="1 18">Multi-pass membrane protein</topology>
    </subcellularLocation>
</comment>
<evidence type="ECO:0000256" key="18">
    <source>
        <dbReference type="RuleBase" id="RU000457"/>
    </source>
</evidence>
<dbReference type="SUPFAM" id="SSF49503">
    <property type="entry name" value="Cupredoxins"/>
    <property type="match status" value="1"/>
</dbReference>
<keyword evidence="9 18" id="KW-0999">Mitochondrion inner membrane</keyword>
<evidence type="ECO:0000256" key="7">
    <source>
        <dbReference type="ARBA" id="ARBA00022692"/>
    </source>
</evidence>
<keyword evidence="15 18" id="KW-0496">Mitochondrion</keyword>
<evidence type="ECO:0000313" key="22">
    <source>
        <dbReference type="EMBL" id="ADM67896.1"/>
    </source>
</evidence>
<dbReference type="AlphaFoldDB" id="E1B2P9"/>
<evidence type="ECO:0000256" key="1">
    <source>
        <dbReference type="ARBA" id="ARBA00004448"/>
    </source>
</evidence>
<dbReference type="InterPro" id="IPR036257">
    <property type="entry name" value="Cyt_c_oxidase_su2_TM_sf"/>
</dbReference>
<evidence type="ECO:0000256" key="13">
    <source>
        <dbReference type="ARBA" id="ARBA00022989"/>
    </source>
</evidence>
<dbReference type="SUPFAM" id="SSF81464">
    <property type="entry name" value="Cytochrome c oxidase subunit II-like, transmembrane region"/>
    <property type="match status" value="1"/>
</dbReference>
<dbReference type="PROSITE" id="PS50857">
    <property type="entry name" value="COX2_CUA"/>
    <property type="match status" value="1"/>
</dbReference>
<dbReference type="InterPro" id="IPR011759">
    <property type="entry name" value="Cyt_c_oxidase_su2_TM_dom"/>
</dbReference>
<dbReference type="GO" id="GO:0004129">
    <property type="term" value="F:cytochrome-c oxidase activity"/>
    <property type="evidence" value="ECO:0007669"/>
    <property type="project" value="UniProtKB-EC"/>
</dbReference>
<feature type="transmembrane region" description="Helical" evidence="19">
    <location>
        <begin position="21"/>
        <end position="43"/>
    </location>
</feature>
<keyword evidence="7 18" id="KW-0812">Transmembrane</keyword>
<comment type="similarity">
    <text evidence="2 18">Belongs to the cytochrome c oxidase subunit 2 family.</text>
</comment>
<keyword evidence="12 18" id="KW-0249">Electron transport</keyword>
<evidence type="ECO:0000256" key="5">
    <source>
        <dbReference type="ARBA" id="ARBA00022448"/>
    </source>
</evidence>
<dbReference type="Pfam" id="PF00116">
    <property type="entry name" value="COX2"/>
    <property type="match status" value="1"/>
</dbReference>
<organism evidence="22">
    <name type="scientific">Caligus rogercresseyi</name>
    <name type="common">Sea louse</name>
    <dbReference type="NCBI Taxonomy" id="217165"/>
    <lineage>
        <taxon>Eukaryota</taxon>
        <taxon>Metazoa</taxon>
        <taxon>Ecdysozoa</taxon>
        <taxon>Arthropoda</taxon>
        <taxon>Crustacea</taxon>
        <taxon>Multicrustacea</taxon>
        <taxon>Hexanauplia</taxon>
        <taxon>Copepoda</taxon>
        <taxon>Siphonostomatoida</taxon>
        <taxon>Caligidae</taxon>
        <taxon>Caligus</taxon>
    </lineage>
</organism>
<dbReference type="GO" id="GO:0042773">
    <property type="term" value="P:ATP synthesis coupled electron transport"/>
    <property type="evidence" value="ECO:0007669"/>
    <property type="project" value="TreeGrafter"/>
</dbReference>
<dbReference type="PRINTS" id="PR01166">
    <property type="entry name" value="CYCOXIDASEII"/>
</dbReference>
<feature type="domain" description="Cytochrome oxidase subunit II copper A binding" evidence="20">
    <location>
        <begin position="92"/>
        <end position="225"/>
    </location>
</feature>
<dbReference type="FunFam" id="2.60.40.420:FF:000001">
    <property type="entry name" value="Cytochrome c oxidase subunit 2"/>
    <property type="match status" value="1"/>
</dbReference>
<comment type="function">
    <text evidence="18">Component of the cytochrome c oxidase, the last enzyme in the mitochondrial electron transport chain which drives oxidative phosphorylation. The respiratory chain contains 3 multisubunit complexes succinate dehydrogenase (complex II, CII), ubiquinol-cytochrome c oxidoreductase (cytochrome b-c1 complex, complex III, CIII) and cytochrome c oxidase (complex IV, CIV), that cooperate to transfer electrons derived from NADH and succinate to molecular oxygen, creating an electrochemical gradient over the inner membrane that drives transmembrane transport and the ATP synthase. Cytochrome c oxidase is the component of the respiratory chain that catalyzes the reduction of oxygen to water. Electrons originating from reduced cytochrome c in the intermembrane space (IMS) are transferred via the dinuclear copper A center (CU(A)) of subunit 2 and heme A of subunit 1 to the active site in subunit 1, a binuclear center (BNC) formed by heme A3 and copper B (CU(B)). The BNC reduces molecular oxygen to 2 water molecules using 4 electrons from cytochrome c in the IMS and 4 protons from the mitochondrial matrix.</text>
</comment>
<dbReference type="PANTHER" id="PTHR22888">
    <property type="entry name" value="CYTOCHROME C OXIDASE, SUBUNIT II"/>
    <property type="match status" value="1"/>
</dbReference>
<evidence type="ECO:0000256" key="14">
    <source>
        <dbReference type="ARBA" id="ARBA00023008"/>
    </source>
</evidence>
<dbReference type="GO" id="GO:0005743">
    <property type="term" value="C:mitochondrial inner membrane"/>
    <property type="evidence" value="ECO:0007669"/>
    <property type="project" value="UniProtKB-SubCell"/>
</dbReference>
<evidence type="ECO:0000259" key="20">
    <source>
        <dbReference type="PROSITE" id="PS50857"/>
    </source>
</evidence>
<geneLocation type="mitochondrion" evidence="22"/>
<evidence type="ECO:0000256" key="3">
    <source>
        <dbReference type="ARBA" id="ARBA00011164"/>
    </source>
</evidence>
<evidence type="ECO:0000256" key="9">
    <source>
        <dbReference type="ARBA" id="ARBA00022792"/>
    </source>
</evidence>
<keyword evidence="6 18" id="KW-0679">Respiratory chain</keyword>
<evidence type="ECO:0000256" key="12">
    <source>
        <dbReference type="ARBA" id="ARBA00022982"/>
    </source>
</evidence>